<dbReference type="EMBL" id="CABVQI010000024">
    <property type="protein sequence ID" value="VWD31824.1"/>
    <property type="molecule type" value="Genomic_DNA"/>
</dbReference>
<dbReference type="Proteomes" id="UP000494274">
    <property type="component" value="Unassembled WGS sequence"/>
</dbReference>
<reference evidence="1 2" key="1">
    <citation type="submission" date="2019-09" db="EMBL/GenBank/DDBJ databases">
        <authorList>
            <person name="Depoorter E."/>
        </authorList>
    </citation>
    <scope>NUCLEOTIDE SEQUENCE [LARGE SCALE GENOMIC DNA]</scope>
    <source>
        <strain evidence="1">R-18112</strain>
    </source>
</reference>
<sequence>MEETGPAALAWLPQSCCFDFYDCATVAAYGDGETRLKTTAQNKSATERTPWRFFFPATRRHGLRVAKRA</sequence>
<gene>
    <name evidence="1" type="ORF">BLA18112_06120</name>
</gene>
<accession>A0A6P2ZBX5</accession>
<dbReference type="AlphaFoldDB" id="A0A6P2ZBX5"/>
<evidence type="ECO:0000313" key="2">
    <source>
        <dbReference type="Proteomes" id="UP000494274"/>
    </source>
</evidence>
<organism evidence="1 2">
    <name type="scientific">Burkholderia lata (strain ATCC 17760 / DSM 23089 / LMG 22485 / NCIMB 9086 / R18194 / 383)</name>
    <dbReference type="NCBI Taxonomy" id="482957"/>
    <lineage>
        <taxon>Bacteria</taxon>
        <taxon>Pseudomonadati</taxon>
        <taxon>Pseudomonadota</taxon>
        <taxon>Betaproteobacteria</taxon>
        <taxon>Burkholderiales</taxon>
        <taxon>Burkholderiaceae</taxon>
        <taxon>Burkholderia</taxon>
        <taxon>Burkholderia cepacia complex</taxon>
    </lineage>
</organism>
<protein>
    <submittedName>
        <fullName evidence="1">Uncharacterized protein</fullName>
    </submittedName>
</protein>
<proteinExistence type="predicted"/>
<evidence type="ECO:0000313" key="1">
    <source>
        <dbReference type="EMBL" id="VWD31824.1"/>
    </source>
</evidence>
<name>A0A6P2ZBX5_BURL3</name>